<feature type="transmembrane region" description="Helical" evidence="5">
    <location>
        <begin position="74"/>
        <end position="93"/>
    </location>
</feature>
<feature type="transmembrane region" description="Helical" evidence="5">
    <location>
        <begin position="47"/>
        <end position="68"/>
    </location>
</feature>
<protein>
    <submittedName>
        <fullName evidence="7">LADA_0C03268g1_1</fullName>
    </submittedName>
</protein>
<accession>A0A1G4IYF1</accession>
<evidence type="ECO:0000256" key="4">
    <source>
        <dbReference type="ARBA" id="ARBA00023136"/>
    </source>
</evidence>
<keyword evidence="8" id="KW-1185">Reference proteome</keyword>
<dbReference type="InterPro" id="IPR053009">
    <property type="entry name" value="Xanthocillin_Biosynth-Assoc"/>
</dbReference>
<evidence type="ECO:0000259" key="6">
    <source>
        <dbReference type="Pfam" id="PF13664"/>
    </source>
</evidence>
<dbReference type="EMBL" id="LT598459">
    <property type="protein sequence ID" value="SCU82143.1"/>
    <property type="molecule type" value="Genomic_DNA"/>
</dbReference>
<dbReference type="InterPro" id="IPR025423">
    <property type="entry name" value="TMEM205-like"/>
</dbReference>
<keyword evidence="4 5" id="KW-0472">Membrane</keyword>
<name>A0A1G4IYF1_9SACH</name>
<keyword evidence="3 5" id="KW-1133">Transmembrane helix</keyword>
<dbReference type="AlphaFoldDB" id="A0A1G4IYF1"/>
<organism evidence="7 8">
    <name type="scientific">Lachancea dasiensis</name>
    <dbReference type="NCBI Taxonomy" id="1072105"/>
    <lineage>
        <taxon>Eukaryota</taxon>
        <taxon>Fungi</taxon>
        <taxon>Dikarya</taxon>
        <taxon>Ascomycota</taxon>
        <taxon>Saccharomycotina</taxon>
        <taxon>Saccharomycetes</taxon>
        <taxon>Saccharomycetales</taxon>
        <taxon>Saccharomycetaceae</taxon>
        <taxon>Lachancea</taxon>
    </lineage>
</organism>
<evidence type="ECO:0000256" key="1">
    <source>
        <dbReference type="ARBA" id="ARBA00004370"/>
    </source>
</evidence>
<keyword evidence="2 5" id="KW-0812">Transmembrane</keyword>
<feature type="domain" description="TMEM205-like" evidence="6">
    <location>
        <begin position="11"/>
        <end position="104"/>
    </location>
</feature>
<evidence type="ECO:0000256" key="5">
    <source>
        <dbReference type="SAM" id="Phobius"/>
    </source>
</evidence>
<reference evidence="8" key="1">
    <citation type="submission" date="2016-03" db="EMBL/GenBank/DDBJ databases">
        <authorList>
            <person name="Devillers H."/>
        </authorList>
    </citation>
    <scope>NUCLEOTIDE SEQUENCE [LARGE SCALE GENOMIC DNA]</scope>
</reference>
<sequence length="161" mass="18211">MYYLKPTFNLLFYSFAFGGTAFYSYVASPLAFKHLNRESFSELQKVVFPYFFQMHAVSPLILGLTAPMPLQTGPLVSLVSASVSGCLNLFWLLPWTRRVKEERQALAQTLQGDELEAQDAPLRKEFGKSHGLSLLFNMTHVIGMFAYGCFLARGLIRFVPK</sequence>
<feature type="transmembrane region" description="Helical" evidence="5">
    <location>
        <begin position="6"/>
        <end position="26"/>
    </location>
</feature>
<dbReference type="Proteomes" id="UP000190274">
    <property type="component" value="Chromosome C"/>
</dbReference>
<dbReference type="OrthoDB" id="1641132at2759"/>
<dbReference type="Pfam" id="PF13664">
    <property type="entry name" value="DUF4149"/>
    <property type="match status" value="1"/>
</dbReference>
<proteinExistence type="predicted"/>
<feature type="transmembrane region" description="Helical" evidence="5">
    <location>
        <begin position="132"/>
        <end position="156"/>
    </location>
</feature>
<evidence type="ECO:0000313" key="8">
    <source>
        <dbReference type="Proteomes" id="UP000190274"/>
    </source>
</evidence>
<evidence type="ECO:0000313" key="7">
    <source>
        <dbReference type="EMBL" id="SCU82143.1"/>
    </source>
</evidence>
<evidence type="ECO:0000256" key="3">
    <source>
        <dbReference type="ARBA" id="ARBA00022989"/>
    </source>
</evidence>
<evidence type="ECO:0000256" key="2">
    <source>
        <dbReference type="ARBA" id="ARBA00022692"/>
    </source>
</evidence>
<gene>
    <name evidence="7" type="ORF">LADA_0C03268G</name>
</gene>
<dbReference type="GO" id="GO:0016020">
    <property type="term" value="C:membrane"/>
    <property type="evidence" value="ECO:0007669"/>
    <property type="project" value="UniProtKB-SubCell"/>
</dbReference>
<dbReference type="PANTHER" id="PTHR23241:SF102">
    <property type="entry name" value="LD23009P"/>
    <property type="match status" value="1"/>
</dbReference>
<dbReference type="PANTHER" id="PTHR23241">
    <property type="entry name" value="LATE EMBRYOGENESIS ABUNDANT PLANTS LEA-RELATED"/>
    <property type="match status" value="1"/>
</dbReference>
<comment type="subcellular location">
    <subcellularLocation>
        <location evidence="1">Membrane</location>
    </subcellularLocation>
</comment>